<reference evidence="11" key="1">
    <citation type="submission" date="2016-03" db="EMBL/GenBank/DDBJ databases">
        <title>Mechanisms controlling the formation of the plant cell surface in tip-growing cells are functionally conserved among land plants.</title>
        <authorList>
            <person name="Honkanen S."/>
            <person name="Jones V.A."/>
            <person name="Morieri G."/>
            <person name="Champion C."/>
            <person name="Hetherington A.J."/>
            <person name="Kelly S."/>
            <person name="Saint-Marcoux D."/>
            <person name="Proust H."/>
            <person name="Prescott H."/>
            <person name="Dolan L."/>
        </authorList>
    </citation>
    <scope>NUCLEOTIDE SEQUENCE [LARGE SCALE GENOMIC DNA]</scope>
    <source>
        <tissue evidence="11">Whole gametophyte</tissue>
    </source>
</reference>
<feature type="compositionally biased region" description="Basic and acidic residues" evidence="8">
    <location>
        <begin position="1"/>
        <end position="10"/>
    </location>
</feature>
<dbReference type="GO" id="GO:0005737">
    <property type="term" value="C:cytoplasm"/>
    <property type="evidence" value="ECO:0007669"/>
    <property type="project" value="TreeGrafter"/>
</dbReference>
<dbReference type="GO" id="GO:0004029">
    <property type="term" value="F:aldehyde dehydrogenase (NAD+) activity"/>
    <property type="evidence" value="ECO:0007669"/>
    <property type="project" value="UniProtKB-EC"/>
</dbReference>
<dbReference type="Gene3D" id="3.40.309.10">
    <property type="entry name" value="Aldehyde Dehydrogenase, Chain A, domain 2"/>
    <property type="match status" value="1"/>
</dbReference>
<comment type="catalytic activity">
    <reaction evidence="5">
        <text>an aldehyde + NAD(+) + H2O = a carboxylate + NADH + 2 H(+)</text>
        <dbReference type="Rhea" id="RHEA:16185"/>
        <dbReference type="ChEBI" id="CHEBI:15377"/>
        <dbReference type="ChEBI" id="CHEBI:15378"/>
        <dbReference type="ChEBI" id="CHEBI:17478"/>
        <dbReference type="ChEBI" id="CHEBI:29067"/>
        <dbReference type="ChEBI" id="CHEBI:57540"/>
        <dbReference type="ChEBI" id="CHEBI:57945"/>
        <dbReference type="EC" id="1.2.1.3"/>
    </reaction>
</comment>
<dbReference type="PANTHER" id="PTHR43570:SF16">
    <property type="entry name" value="ALDEHYDE DEHYDROGENASE TYPE III, ISOFORM Q"/>
    <property type="match status" value="1"/>
</dbReference>
<evidence type="ECO:0000256" key="1">
    <source>
        <dbReference type="ARBA" id="ARBA00009986"/>
    </source>
</evidence>
<feature type="compositionally biased region" description="Basic and acidic residues" evidence="8">
    <location>
        <begin position="106"/>
        <end position="127"/>
    </location>
</feature>
<keyword evidence="3" id="KW-0520">NAD</keyword>
<dbReference type="PANTHER" id="PTHR43570">
    <property type="entry name" value="ALDEHYDE DEHYDROGENASE"/>
    <property type="match status" value="1"/>
</dbReference>
<evidence type="ECO:0000256" key="2">
    <source>
        <dbReference type="ARBA" id="ARBA00023002"/>
    </source>
</evidence>
<dbReference type="InterPro" id="IPR015590">
    <property type="entry name" value="Aldehyde_DH_dom"/>
</dbReference>
<dbReference type="EMBL" id="LVLJ01003178">
    <property type="protein sequence ID" value="OAE22505.1"/>
    <property type="molecule type" value="Genomic_DNA"/>
</dbReference>
<feature type="domain" description="Aldehyde dehydrogenase" evidence="10">
    <location>
        <begin position="171"/>
        <end position="605"/>
    </location>
</feature>
<evidence type="ECO:0000313" key="12">
    <source>
        <dbReference type="Proteomes" id="UP000077202"/>
    </source>
</evidence>
<keyword evidence="2 7" id="KW-0560">Oxidoreductase</keyword>
<proteinExistence type="inferred from homology"/>
<evidence type="ECO:0000256" key="3">
    <source>
        <dbReference type="ARBA" id="ARBA00023027"/>
    </source>
</evidence>
<dbReference type="InterPro" id="IPR012394">
    <property type="entry name" value="Aldehyde_DH_NAD(P)"/>
</dbReference>
<comment type="similarity">
    <text evidence="1 7">Belongs to the aldehyde dehydrogenase family.</text>
</comment>
<dbReference type="InterPro" id="IPR016163">
    <property type="entry name" value="Ald_DH_C"/>
</dbReference>
<evidence type="ECO:0000256" key="8">
    <source>
        <dbReference type="SAM" id="MobiDB-lite"/>
    </source>
</evidence>
<dbReference type="Gene3D" id="3.40.605.10">
    <property type="entry name" value="Aldehyde Dehydrogenase, Chain A, domain 1"/>
    <property type="match status" value="1"/>
</dbReference>
<dbReference type="InterPro" id="IPR016161">
    <property type="entry name" value="Ald_DH/histidinol_DH"/>
</dbReference>
<feature type="region of interest" description="Disordered" evidence="8">
    <location>
        <begin position="53"/>
        <end position="91"/>
    </location>
</feature>
<protein>
    <recommendedName>
        <fullName evidence="4">aldehyde dehydrogenase (NAD(+))</fullName>
        <ecNumber evidence="4">1.2.1.3</ecNumber>
    </recommendedName>
</protein>
<keyword evidence="12" id="KW-1185">Reference proteome</keyword>
<dbReference type="FunFam" id="3.40.309.10:FF:000003">
    <property type="entry name" value="Aldehyde dehydrogenase"/>
    <property type="match status" value="1"/>
</dbReference>
<keyword evidence="9" id="KW-0472">Membrane</keyword>
<keyword evidence="9" id="KW-0812">Transmembrane</keyword>
<dbReference type="Pfam" id="PF00171">
    <property type="entry name" value="Aldedh"/>
    <property type="match status" value="1"/>
</dbReference>
<evidence type="ECO:0000256" key="5">
    <source>
        <dbReference type="ARBA" id="ARBA00049194"/>
    </source>
</evidence>
<evidence type="ECO:0000256" key="9">
    <source>
        <dbReference type="SAM" id="Phobius"/>
    </source>
</evidence>
<evidence type="ECO:0000259" key="10">
    <source>
        <dbReference type="Pfam" id="PF00171"/>
    </source>
</evidence>
<feature type="active site" evidence="6">
    <location>
        <position position="383"/>
    </location>
</feature>
<dbReference type="Proteomes" id="UP000077202">
    <property type="component" value="Unassembled WGS sequence"/>
</dbReference>
<accession>A0A176VR80</accession>
<sequence>MQRKEREIRQLKAYPVQRRREERKTAVEVPDCRGKGAHAEVEAGAAGYAVEVESGATDGRRVKDGGGSGPGDEVSRCSAAPDRQRYADDEKGLAYWKGSEEALLRRRRGSERERREGRKGGEGKGQEEGNFGGGGIGRLATRSGKEIRRAAGVSWGRRIDRVEDECECVRMADGVGAENLVQELRDVFATGRTKNFKWRVEQLRGLARFASEMEKEICEAVHKDLSKPAFECYTSEIATLERSAKDTEKDLPKWMKPQKTPVPIAAQPGNAQIISEPLGVVLVISAWNYPVWLSLEPVLGAIAAGNCVVLKPSELAPAVSALLAKYIPLYVDSSAVKVVEGGIPETTELLEQKWDKIFYTGNGRVGRIILTAAAKHLTPVVLELGGKSPVIVDSTADIEVAARRISWGKWASNNGQACISPDYILAEESIVPKLISNLKDSLKAFYGDDVSKGEISRIVNKVHYNRLLGLVNEERTLDKVVHGGETNENNLYIAPTIILDPPQDSPIMQEEIFGPLLVILTVKSVDQAIKFVNSRPKPLALYVFSNSKAVQQQVIEETSSGGVTVNDTMLHVATSGLPFGGVGDSGMGAYHGVHSFNVFSHKKAVLYRGFRADNSIRYPPYTNKKQRLIRALMSGNFLGLILILIGLK</sequence>
<dbReference type="EC" id="1.2.1.3" evidence="4"/>
<evidence type="ECO:0000313" key="11">
    <source>
        <dbReference type="EMBL" id="OAE22505.1"/>
    </source>
</evidence>
<feature type="region of interest" description="Disordered" evidence="8">
    <location>
        <begin position="106"/>
        <end position="139"/>
    </location>
</feature>
<feature type="region of interest" description="Disordered" evidence="8">
    <location>
        <begin position="1"/>
        <end position="29"/>
    </location>
</feature>
<dbReference type="CDD" id="cd07087">
    <property type="entry name" value="ALDH_F3-13-14_CALDH-like"/>
    <property type="match status" value="1"/>
</dbReference>
<evidence type="ECO:0000256" key="4">
    <source>
        <dbReference type="ARBA" id="ARBA00024226"/>
    </source>
</evidence>
<evidence type="ECO:0000256" key="6">
    <source>
        <dbReference type="PROSITE-ProRule" id="PRU10007"/>
    </source>
</evidence>
<feature type="compositionally biased region" description="Basic and acidic residues" evidence="8">
    <location>
        <begin position="18"/>
        <end position="29"/>
    </location>
</feature>
<evidence type="ECO:0000256" key="7">
    <source>
        <dbReference type="RuleBase" id="RU003345"/>
    </source>
</evidence>
<dbReference type="SUPFAM" id="SSF53720">
    <property type="entry name" value="ALDH-like"/>
    <property type="match status" value="1"/>
</dbReference>
<dbReference type="InterPro" id="IPR029510">
    <property type="entry name" value="Ald_DH_CS_GLU"/>
</dbReference>
<feature type="compositionally biased region" description="Basic and acidic residues" evidence="8">
    <location>
        <begin position="82"/>
        <end position="91"/>
    </location>
</feature>
<name>A0A176VR80_MARPO</name>
<dbReference type="AlphaFoldDB" id="A0A176VR80"/>
<dbReference type="GO" id="GO:0006081">
    <property type="term" value="P:aldehyde metabolic process"/>
    <property type="evidence" value="ECO:0007669"/>
    <property type="project" value="InterPro"/>
</dbReference>
<dbReference type="InterPro" id="IPR016162">
    <property type="entry name" value="Ald_DH_N"/>
</dbReference>
<dbReference type="PROSITE" id="PS00687">
    <property type="entry name" value="ALDEHYDE_DEHYDR_GLU"/>
    <property type="match status" value="1"/>
</dbReference>
<gene>
    <name evidence="11" type="ORF">AXG93_4697s1420</name>
</gene>
<feature type="transmembrane region" description="Helical" evidence="9">
    <location>
        <begin position="628"/>
        <end position="647"/>
    </location>
</feature>
<dbReference type="FunFam" id="3.40.605.10:FF:000004">
    <property type="entry name" value="Aldehyde dehydrogenase"/>
    <property type="match status" value="1"/>
</dbReference>
<organism evidence="11 12">
    <name type="scientific">Marchantia polymorpha subsp. ruderalis</name>
    <dbReference type="NCBI Taxonomy" id="1480154"/>
    <lineage>
        <taxon>Eukaryota</taxon>
        <taxon>Viridiplantae</taxon>
        <taxon>Streptophyta</taxon>
        <taxon>Embryophyta</taxon>
        <taxon>Marchantiophyta</taxon>
        <taxon>Marchantiopsida</taxon>
        <taxon>Marchantiidae</taxon>
        <taxon>Marchantiales</taxon>
        <taxon>Marchantiaceae</taxon>
        <taxon>Marchantia</taxon>
    </lineage>
</organism>
<comment type="caution">
    <text evidence="11">The sequence shown here is derived from an EMBL/GenBank/DDBJ whole genome shotgun (WGS) entry which is preliminary data.</text>
</comment>
<keyword evidence="9" id="KW-1133">Transmembrane helix</keyword>